<evidence type="ECO:0000313" key="13">
    <source>
        <dbReference type="Proteomes" id="UP000823638"/>
    </source>
</evidence>
<feature type="domain" description="CASTOR/POLLUX/SYM8 ion channel conserved" evidence="10">
    <location>
        <begin position="406"/>
        <end position="500"/>
    </location>
</feature>
<reference evidence="12" key="1">
    <citation type="submission" date="2020-10" db="EMBL/GenBank/DDBJ databases">
        <authorList>
            <person name="Gilroy R."/>
        </authorList>
    </citation>
    <scope>NUCLEOTIDE SEQUENCE</scope>
    <source>
        <strain evidence="12">10532</strain>
    </source>
</reference>
<reference evidence="12" key="2">
    <citation type="journal article" date="2021" name="PeerJ">
        <title>Extensive microbial diversity within the chicken gut microbiome revealed by metagenomics and culture.</title>
        <authorList>
            <person name="Gilroy R."/>
            <person name="Ravi A."/>
            <person name="Getino M."/>
            <person name="Pursley I."/>
            <person name="Horton D.L."/>
            <person name="Alikhan N.F."/>
            <person name="Baker D."/>
            <person name="Gharbi K."/>
            <person name="Hall N."/>
            <person name="Watson M."/>
            <person name="Adriaenssens E.M."/>
            <person name="Foster-Nyarko E."/>
            <person name="Jarju S."/>
            <person name="Secka A."/>
            <person name="Antonio M."/>
            <person name="Oren A."/>
            <person name="Chaudhuri R.R."/>
            <person name="La Ragione R."/>
            <person name="Hildebrand F."/>
            <person name="Pallen M.J."/>
        </authorList>
    </citation>
    <scope>NUCLEOTIDE SEQUENCE</scope>
    <source>
        <strain evidence="12">10532</strain>
    </source>
</reference>
<comment type="similarity">
    <text evidence="2">Belongs to the castor/pollux (TC 1.A.1.23) family.</text>
</comment>
<feature type="transmembrane region" description="Helical" evidence="8">
    <location>
        <begin position="23"/>
        <end position="41"/>
    </location>
</feature>
<accession>A0A9D9HQ57</accession>
<organism evidence="12 13">
    <name type="scientific">Candidatus Gallitreponema excrementavium</name>
    <dbReference type="NCBI Taxonomy" id="2840840"/>
    <lineage>
        <taxon>Bacteria</taxon>
        <taxon>Pseudomonadati</taxon>
        <taxon>Spirochaetota</taxon>
        <taxon>Spirochaetia</taxon>
        <taxon>Spirochaetales</taxon>
        <taxon>Candidatus Gallitreponema</taxon>
    </lineage>
</organism>
<dbReference type="InterPro" id="IPR044849">
    <property type="entry name" value="CASTOR/POLLUX/SYM8-like"/>
</dbReference>
<dbReference type="Gene3D" id="1.10.287.70">
    <property type="match status" value="1"/>
</dbReference>
<evidence type="ECO:0000259" key="10">
    <source>
        <dbReference type="Pfam" id="PF06241"/>
    </source>
</evidence>
<evidence type="ECO:0000256" key="7">
    <source>
        <dbReference type="ARBA" id="ARBA00023136"/>
    </source>
</evidence>
<feature type="domain" description="Ion transport" evidence="9">
    <location>
        <begin position="19"/>
        <end position="241"/>
    </location>
</feature>
<dbReference type="Gene3D" id="3.40.50.720">
    <property type="entry name" value="NAD(P)-binding Rossmann-like Domain"/>
    <property type="match status" value="1"/>
</dbReference>
<keyword evidence="3" id="KW-0813">Transport</keyword>
<dbReference type="EMBL" id="JADIMM010000088">
    <property type="protein sequence ID" value="MBO8458106.1"/>
    <property type="molecule type" value="Genomic_DNA"/>
</dbReference>
<feature type="transmembrane region" description="Helical" evidence="8">
    <location>
        <begin position="84"/>
        <end position="107"/>
    </location>
</feature>
<name>A0A9D9HQ57_9SPIR</name>
<evidence type="ECO:0000313" key="12">
    <source>
        <dbReference type="EMBL" id="MBO8458106.1"/>
    </source>
</evidence>
<comment type="caution">
    <text evidence="12">The sequence shown here is derived from an EMBL/GenBank/DDBJ whole genome shotgun (WGS) entry which is preliminary data.</text>
</comment>
<dbReference type="GO" id="GO:0006813">
    <property type="term" value="P:potassium ion transport"/>
    <property type="evidence" value="ECO:0007669"/>
    <property type="project" value="InterPro"/>
</dbReference>
<evidence type="ECO:0000256" key="8">
    <source>
        <dbReference type="SAM" id="Phobius"/>
    </source>
</evidence>
<feature type="transmembrane region" description="Helical" evidence="8">
    <location>
        <begin position="209"/>
        <end position="233"/>
    </location>
</feature>
<protein>
    <submittedName>
        <fullName evidence="12">Ion transporter</fullName>
    </submittedName>
</protein>
<dbReference type="PANTHER" id="PTHR31563">
    <property type="entry name" value="ION CHANNEL POLLUX-RELATED"/>
    <property type="match status" value="1"/>
</dbReference>
<dbReference type="Proteomes" id="UP000823638">
    <property type="component" value="Unassembled WGS sequence"/>
</dbReference>
<dbReference type="Pfam" id="PF00520">
    <property type="entry name" value="Ion_trans"/>
    <property type="match status" value="1"/>
</dbReference>
<feature type="domain" description="RCK N-terminal" evidence="11">
    <location>
        <begin position="255"/>
        <end position="367"/>
    </location>
</feature>
<keyword evidence="6" id="KW-0406">Ion transport</keyword>
<evidence type="ECO:0000256" key="4">
    <source>
        <dbReference type="ARBA" id="ARBA00022692"/>
    </source>
</evidence>
<proteinExistence type="inferred from homology"/>
<comment type="subcellular location">
    <subcellularLocation>
        <location evidence="1">Endomembrane system</location>
        <topology evidence="1">Multi-pass membrane protein</topology>
    </subcellularLocation>
</comment>
<evidence type="ECO:0000256" key="6">
    <source>
        <dbReference type="ARBA" id="ARBA00023065"/>
    </source>
</evidence>
<dbReference type="InterPro" id="IPR010420">
    <property type="entry name" value="CASTOR/POLLUX/SYM8_dom"/>
</dbReference>
<dbReference type="Pfam" id="PF06241">
    <property type="entry name" value="Castor_Poll_mid"/>
    <property type="match status" value="1"/>
</dbReference>
<dbReference type="AlphaFoldDB" id="A0A9D9HQ57"/>
<dbReference type="GO" id="GO:0012505">
    <property type="term" value="C:endomembrane system"/>
    <property type="evidence" value="ECO:0007669"/>
    <property type="project" value="UniProtKB-SubCell"/>
</dbReference>
<keyword evidence="7 8" id="KW-0472">Membrane</keyword>
<dbReference type="GO" id="GO:0005216">
    <property type="term" value="F:monoatomic ion channel activity"/>
    <property type="evidence" value="ECO:0007669"/>
    <property type="project" value="InterPro"/>
</dbReference>
<dbReference type="GO" id="GO:0016020">
    <property type="term" value="C:membrane"/>
    <property type="evidence" value="ECO:0007669"/>
    <property type="project" value="InterPro"/>
</dbReference>
<dbReference type="InterPro" id="IPR003148">
    <property type="entry name" value="RCK_N"/>
</dbReference>
<dbReference type="Pfam" id="PF22614">
    <property type="entry name" value="Slo-like_RCK"/>
    <property type="match status" value="1"/>
</dbReference>
<evidence type="ECO:0000259" key="9">
    <source>
        <dbReference type="Pfam" id="PF00520"/>
    </source>
</evidence>
<dbReference type="PANTHER" id="PTHR31563:SF10">
    <property type="entry name" value="ION CHANNEL POLLUX-RELATED"/>
    <property type="match status" value="1"/>
</dbReference>
<keyword evidence="4 8" id="KW-0812">Transmembrane</keyword>
<feature type="transmembrane region" description="Helical" evidence="8">
    <location>
        <begin position="53"/>
        <end position="72"/>
    </location>
</feature>
<evidence type="ECO:0000256" key="5">
    <source>
        <dbReference type="ARBA" id="ARBA00022989"/>
    </source>
</evidence>
<gene>
    <name evidence="12" type="ORF">IAA81_07750</name>
</gene>
<dbReference type="InterPro" id="IPR027359">
    <property type="entry name" value="Volt_channel_dom_sf"/>
</dbReference>
<dbReference type="SUPFAM" id="SSF81324">
    <property type="entry name" value="Voltage-gated potassium channels"/>
    <property type="match status" value="1"/>
</dbReference>
<evidence type="ECO:0000259" key="11">
    <source>
        <dbReference type="Pfam" id="PF22614"/>
    </source>
</evidence>
<keyword evidence="5 8" id="KW-1133">Transmembrane helix</keyword>
<evidence type="ECO:0000256" key="3">
    <source>
        <dbReference type="ARBA" id="ARBA00022448"/>
    </source>
</evidence>
<evidence type="ECO:0000256" key="2">
    <source>
        <dbReference type="ARBA" id="ARBA00008577"/>
    </source>
</evidence>
<sequence>MKGRFSLFNKINAIVTSEAFEKTILFIILLNSIILGIQSVFHENSIEYKILSLVDKVCLGIFVLELILKITVLRKDFFKNPWNIFDTVIILISVILEVPEFLVFRYFRILSSLKLFRGIRTFRVITHTKELQKLIQSIGKALPSIMWTGLLLLVVFYAYALIGVSLFAKISPEYFSSLPKTFCTLFQVMTQDAWADVIVKTIAPENQFIWVYFISFILITAFTIMSVVTGVIVDAITETSKKINEGKKKYVARGNQNHIVILGFNENVPFIVEQIALSNHDNKKTLRKFFSKTIVILGNQEIEEMKSRILPRIKKMKETEVIFRRGEIDSVEDINLCDVNNARSVAVMSSNESKTTGALLALNSILRKENNIQTYIAAVVNEEETARKLKDSFSGNSKIHIIHYANLVSRILAHASRDEGFGHIFTQLFSKDGNEIYIHKLPKKVIGKTFFDSQFVFTKATLIGLIENNRTLLNPPCNKIITEQDLGIFIARNNDEENFEISVFPEDLASLEKECTQIDGKIRPPHNILIIGYNNLLEDIMIELKDYLPDGSTIKILLRNRNKKSLENLMKKIDKEIPNVKIESKVVNYSTRENIQSFLTEEIDTVIELLDVFEDDFKSDSKVLLNLMMCSNIREEKNLKFRLLCQLKNIQSQNLAPEIDGVEFVVGSKITSQILAQVLQSESHIYIFDELLKSEGSEFYMRDVCEYINVNEEISLQGAVYAAAKKDEVFIGYYDSSGKGMNKVVLNPEKKTGGKHKFVNGDKFIVLAKN</sequence>
<dbReference type="InterPro" id="IPR005821">
    <property type="entry name" value="Ion_trans_dom"/>
</dbReference>
<dbReference type="Gene3D" id="1.20.120.350">
    <property type="entry name" value="Voltage-gated potassium channels. Chain C"/>
    <property type="match status" value="1"/>
</dbReference>
<evidence type="ECO:0000256" key="1">
    <source>
        <dbReference type="ARBA" id="ARBA00004127"/>
    </source>
</evidence>
<feature type="transmembrane region" description="Helical" evidence="8">
    <location>
        <begin position="145"/>
        <end position="168"/>
    </location>
</feature>